<feature type="domain" description="Putative Flp pilus-assembly TadG-like N-terminal" evidence="2">
    <location>
        <begin position="1"/>
        <end position="43"/>
    </location>
</feature>
<dbReference type="EMBL" id="JAAAHS010000001">
    <property type="protein sequence ID" value="NBE49849.1"/>
    <property type="molecule type" value="Genomic_DNA"/>
</dbReference>
<dbReference type="NCBIfam" id="TIGR03816">
    <property type="entry name" value="tadE_like_DECH"/>
    <property type="match status" value="1"/>
</dbReference>
<evidence type="ECO:0000256" key="1">
    <source>
        <dbReference type="SAM" id="MobiDB-lite"/>
    </source>
</evidence>
<dbReference type="InterPro" id="IPR028087">
    <property type="entry name" value="Tad_N"/>
</dbReference>
<evidence type="ECO:0000313" key="4">
    <source>
        <dbReference type="Proteomes" id="UP000598297"/>
    </source>
</evidence>
<dbReference type="Proteomes" id="UP000598297">
    <property type="component" value="Unassembled WGS sequence"/>
</dbReference>
<keyword evidence="4" id="KW-1185">Reference proteome</keyword>
<accession>A0A964UIR3</accession>
<feature type="compositionally biased region" description="Pro residues" evidence="1">
    <location>
        <begin position="100"/>
        <end position="111"/>
    </location>
</feature>
<organism evidence="3 4">
    <name type="scientific">Streptomyces boluensis</name>
    <dbReference type="NCBI Taxonomy" id="1775135"/>
    <lineage>
        <taxon>Bacteria</taxon>
        <taxon>Bacillati</taxon>
        <taxon>Actinomycetota</taxon>
        <taxon>Actinomycetes</taxon>
        <taxon>Kitasatosporales</taxon>
        <taxon>Streptomycetaceae</taxon>
        <taxon>Streptomyces</taxon>
    </lineage>
</organism>
<sequence length="139" mass="13546">MWVVMVAAALCAVFGAVLLLGQAVLVRHRAGGAADLAALAAADGALRGRQEACARAVRVARAQGAEVVRCAVRGEIADVTVRAQAGAFRARQRALAGPPSAGPPRAGPPSAGPLGVGPPGAGSALPPGPTVRAPPSGVP</sequence>
<dbReference type="AlphaFoldDB" id="A0A964UIR3"/>
<evidence type="ECO:0000259" key="2">
    <source>
        <dbReference type="Pfam" id="PF13400"/>
    </source>
</evidence>
<feature type="region of interest" description="Disordered" evidence="1">
    <location>
        <begin position="92"/>
        <end position="139"/>
    </location>
</feature>
<name>A0A964UIR3_9ACTN</name>
<evidence type="ECO:0000313" key="3">
    <source>
        <dbReference type="EMBL" id="NBE49849.1"/>
    </source>
</evidence>
<gene>
    <name evidence="3" type="ORF">GUY60_00090</name>
</gene>
<protein>
    <recommendedName>
        <fullName evidence="2">Putative Flp pilus-assembly TadG-like N-terminal domain-containing protein</fullName>
    </recommendedName>
</protein>
<dbReference type="Pfam" id="PF13400">
    <property type="entry name" value="Tad"/>
    <property type="match status" value="1"/>
</dbReference>
<comment type="caution">
    <text evidence="3">The sequence shown here is derived from an EMBL/GenBank/DDBJ whole genome shotgun (WGS) entry which is preliminary data.</text>
</comment>
<reference evidence="3" key="1">
    <citation type="submission" date="2020-01" db="EMBL/GenBank/DDBJ databases">
        <title>Whole-genome analyses of novel actinobacteria.</title>
        <authorList>
            <person name="Sahin N."/>
        </authorList>
    </citation>
    <scope>NUCLEOTIDE SEQUENCE</scope>
    <source>
        <strain evidence="3">YC537</strain>
    </source>
</reference>
<proteinExistence type="predicted"/>
<dbReference type="InterPro" id="IPR021202">
    <property type="entry name" value="Rv3654c-like"/>
</dbReference>